<evidence type="ECO:0000256" key="4">
    <source>
        <dbReference type="ARBA" id="ARBA00023136"/>
    </source>
</evidence>
<feature type="domain" description="RDD" evidence="6">
    <location>
        <begin position="10"/>
        <end position="133"/>
    </location>
</feature>
<feature type="transmembrane region" description="Helical" evidence="5">
    <location>
        <begin position="48"/>
        <end position="66"/>
    </location>
</feature>
<dbReference type="InterPro" id="IPR010432">
    <property type="entry name" value="RDD"/>
</dbReference>
<keyword evidence="4 5" id="KW-0472">Membrane</keyword>
<evidence type="ECO:0000259" key="6">
    <source>
        <dbReference type="Pfam" id="PF06271"/>
    </source>
</evidence>
<comment type="caution">
    <text evidence="7">The sequence shown here is derived from an EMBL/GenBank/DDBJ whole genome shotgun (WGS) entry which is preliminary data.</text>
</comment>
<keyword evidence="3 5" id="KW-1133">Transmembrane helix</keyword>
<reference evidence="7" key="1">
    <citation type="submission" date="2020-10" db="EMBL/GenBank/DDBJ databases">
        <title>Mucilaginibacter mali sp. nov., isolated from rhizosphere soil of apple orchard.</title>
        <authorList>
            <person name="Lee J.-S."/>
            <person name="Kim H.S."/>
            <person name="Kim J.-S."/>
        </authorList>
    </citation>
    <scope>NUCLEOTIDE SEQUENCE</scope>
    <source>
        <strain evidence="7">KCTC 22746</strain>
    </source>
</reference>
<organism evidence="7 8">
    <name type="scientific">Mucilaginibacter myungsuensis</name>
    <dbReference type="NCBI Taxonomy" id="649104"/>
    <lineage>
        <taxon>Bacteria</taxon>
        <taxon>Pseudomonadati</taxon>
        <taxon>Bacteroidota</taxon>
        <taxon>Sphingobacteriia</taxon>
        <taxon>Sphingobacteriales</taxon>
        <taxon>Sphingobacteriaceae</taxon>
        <taxon>Mucilaginibacter</taxon>
    </lineage>
</organism>
<evidence type="ECO:0000256" key="2">
    <source>
        <dbReference type="ARBA" id="ARBA00022692"/>
    </source>
</evidence>
<proteinExistence type="predicted"/>
<evidence type="ECO:0000256" key="3">
    <source>
        <dbReference type="ARBA" id="ARBA00022989"/>
    </source>
</evidence>
<accession>A0A929PXQ9</accession>
<name>A0A929PXQ9_9SPHI</name>
<keyword evidence="8" id="KW-1185">Reference proteome</keyword>
<evidence type="ECO:0000256" key="5">
    <source>
        <dbReference type="SAM" id="Phobius"/>
    </source>
</evidence>
<dbReference type="PANTHER" id="PTHR38480:SF1">
    <property type="entry name" value="SLR0254 PROTEIN"/>
    <property type="match status" value="1"/>
</dbReference>
<comment type="subcellular location">
    <subcellularLocation>
        <location evidence="1">Membrane</location>
        <topology evidence="1">Multi-pass membrane protein</topology>
    </subcellularLocation>
</comment>
<feature type="transmembrane region" description="Helical" evidence="5">
    <location>
        <begin position="12"/>
        <end position="36"/>
    </location>
</feature>
<protein>
    <submittedName>
        <fullName evidence="7">RDD family protein</fullName>
    </submittedName>
</protein>
<dbReference type="Proteomes" id="UP000622475">
    <property type="component" value="Unassembled WGS sequence"/>
</dbReference>
<dbReference type="EMBL" id="JADFFL010000004">
    <property type="protein sequence ID" value="MBE9662527.1"/>
    <property type="molecule type" value="Genomic_DNA"/>
</dbReference>
<dbReference type="RefSeq" id="WP_194111746.1">
    <property type="nucleotide sequence ID" value="NZ_JADFFL010000004.1"/>
</dbReference>
<sequence>MKIYHIQTRPNIKLRIIATLIDYGIYFTVAITYIMFFGEENGNGTTSVNGLAALPVFILWFLYFVVTEAVNQATPGHDICKLKVVGMKGEKIGFTQAFKRRVVDPIDLLPYGIPAFICINKTPKYQRLGDLFAETLVVKRSDIVEEEVSF</sequence>
<evidence type="ECO:0000313" key="8">
    <source>
        <dbReference type="Proteomes" id="UP000622475"/>
    </source>
</evidence>
<dbReference type="GO" id="GO:0016020">
    <property type="term" value="C:membrane"/>
    <property type="evidence" value="ECO:0007669"/>
    <property type="project" value="UniProtKB-SubCell"/>
</dbReference>
<keyword evidence="2 5" id="KW-0812">Transmembrane</keyword>
<dbReference type="AlphaFoldDB" id="A0A929PXQ9"/>
<evidence type="ECO:0000256" key="1">
    <source>
        <dbReference type="ARBA" id="ARBA00004141"/>
    </source>
</evidence>
<dbReference type="Pfam" id="PF06271">
    <property type="entry name" value="RDD"/>
    <property type="match status" value="1"/>
</dbReference>
<gene>
    <name evidence="7" type="ORF">IRJ16_11595</name>
</gene>
<dbReference type="PANTHER" id="PTHR38480">
    <property type="entry name" value="SLR0254 PROTEIN"/>
    <property type="match status" value="1"/>
</dbReference>
<evidence type="ECO:0000313" key="7">
    <source>
        <dbReference type="EMBL" id="MBE9662527.1"/>
    </source>
</evidence>